<dbReference type="EMBL" id="SJSA01000001">
    <property type="protein sequence ID" value="TGG40056.1"/>
    <property type="molecule type" value="Genomic_DNA"/>
</dbReference>
<evidence type="ECO:0000256" key="1">
    <source>
        <dbReference type="SAM" id="MobiDB-lite"/>
    </source>
</evidence>
<evidence type="ECO:0000313" key="3">
    <source>
        <dbReference type="Proteomes" id="UP000297635"/>
    </source>
</evidence>
<organism evidence="2 3">
    <name type="scientific">Duncaniella freteri</name>
    <dbReference type="NCBI Taxonomy" id="2530391"/>
    <lineage>
        <taxon>Bacteria</taxon>
        <taxon>Pseudomonadati</taxon>
        <taxon>Bacteroidota</taxon>
        <taxon>Bacteroidia</taxon>
        <taxon>Bacteroidales</taxon>
        <taxon>Muribaculaceae</taxon>
        <taxon>Duncaniella</taxon>
    </lineage>
</organism>
<reference evidence="2 3" key="1">
    <citation type="submission" date="2019-02" db="EMBL/GenBank/DDBJ databases">
        <title>Isolation and identification of novel species under the genus Muribaculum.</title>
        <authorList>
            <person name="Miyake S."/>
            <person name="Ding Y."/>
            <person name="Low A."/>
            <person name="Soh M."/>
            <person name="Seedorf H."/>
        </authorList>
    </citation>
    <scope>NUCLEOTIDE SEQUENCE [LARGE SCALE GENOMIC DNA]</scope>
    <source>
        <strain evidence="2 3">TLL-A3</strain>
    </source>
</reference>
<dbReference type="GeneID" id="82149110"/>
<gene>
    <name evidence="2" type="ORF">EZ315_04835</name>
</gene>
<name>A0A4Z0V4G4_9BACT</name>
<protein>
    <submittedName>
        <fullName evidence="2">DUF3467 domain-containing protein</fullName>
    </submittedName>
</protein>
<dbReference type="AlphaFoldDB" id="A0A4Z0V4G4"/>
<dbReference type="InterPro" id="IPR021857">
    <property type="entry name" value="DUF3467"/>
</dbReference>
<evidence type="ECO:0000313" key="2">
    <source>
        <dbReference type="EMBL" id="TGG40056.1"/>
    </source>
</evidence>
<feature type="region of interest" description="Disordered" evidence="1">
    <location>
        <begin position="84"/>
        <end position="107"/>
    </location>
</feature>
<comment type="caution">
    <text evidence="2">The sequence shown here is derived from an EMBL/GenBank/DDBJ whole genome shotgun (WGS) entry which is preliminary data.</text>
</comment>
<sequence>MDNQQQEIKIELTPEVAKGIYSNLAVITHGANEFFIDFITMAPNMPGAKVQSRIIMSPENAKNLLGALMENVKKYESTFGPILPKRPVNNGGNNGEIPNPFIMGGKA</sequence>
<proteinExistence type="predicted"/>
<dbReference type="Proteomes" id="UP000297635">
    <property type="component" value="Unassembled WGS sequence"/>
</dbReference>
<keyword evidence="3" id="KW-1185">Reference proteome</keyword>
<accession>A0A4Z0V4G4</accession>
<dbReference type="Pfam" id="PF11950">
    <property type="entry name" value="DUF3467"/>
    <property type="match status" value="1"/>
</dbReference>
<dbReference type="RefSeq" id="WP_135471073.1">
    <property type="nucleotide sequence ID" value="NZ_CASCNC010000002.1"/>
</dbReference>